<feature type="non-terminal residue" evidence="2">
    <location>
        <position position="110"/>
    </location>
</feature>
<evidence type="ECO:0008006" key="3">
    <source>
        <dbReference type="Google" id="ProtNLM"/>
    </source>
</evidence>
<evidence type="ECO:0000256" key="1">
    <source>
        <dbReference type="SAM" id="Phobius"/>
    </source>
</evidence>
<evidence type="ECO:0000313" key="2">
    <source>
        <dbReference type="EMBL" id="JAS55789.1"/>
    </source>
</evidence>
<feature type="transmembrane region" description="Helical" evidence="1">
    <location>
        <begin position="20"/>
        <end position="40"/>
    </location>
</feature>
<dbReference type="EMBL" id="GECZ01013980">
    <property type="protein sequence ID" value="JAS55789.1"/>
    <property type="molecule type" value="Transcribed_RNA"/>
</dbReference>
<feature type="non-terminal residue" evidence="2">
    <location>
        <position position="1"/>
    </location>
</feature>
<gene>
    <name evidence="2" type="ORF">g.1655</name>
</gene>
<proteinExistence type="predicted"/>
<keyword evidence="1" id="KW-0812">Transmembrane</keyword>
<accession>A0A1B6G018</accession>
<reference evidence="2" key="1">
    <citation type="submission" date="2015-11" db="EMBL/GenBank/DDBJ databases">
        <title>De novo transcriptome assembly of four potential Pierce s Disease insect vectors from Arizona vineyards.</title>
        <authorList>
            <person name="Tassone E.E."/>
        </authorList>
    </citation>
    <scope>NUCLEOTIDE SEQUENCE</scope>
</reference>
<name>A0A1B6G018_9HEMI</name>
<dbReference type="Gene3D" id="1.10.287.70">
    <property type="match status" value="1"/>
</dbReference>
<sequence length="110" mass="12586">LAPRPKLVSSLLLPIRPFTLITWIIVMCVLIIGSAALFLIKKLDIQLIDNKEHKRHRHWFTTKADTILRTFGFLVLQASSNHTVETASIRQLVNWLHVMFFLVATSYCSG</sequence>
<keyword evidence="1" id="KW-0472">Membrane</keyword>
<protein>
    <recommendedName>
        <fullName evidence="3">Ionotropic glutamate receptor C-terminal domain-containing protein</fullName>
    </recommendedName>
</protein>
<keyword evidence="1" id="KW-1133">Transmembrane helix</keyword>
<dbReference type="AlphaFoldDB" id="A0A1B6G018"/>
<organism evidence="2">
    <name type="scientific">Cuerna arida</name>
    <dbReference type="NCBI Taxonomy" id="1464854"/>
    <lineage>
        <taxon>Eukaryota</taxon>
        <taxon>Metazoa</taxon>
        <taxon>Ecdysozoa</taxon>
        <taxon>Arthropoda</taxon>
        <taxon>Hexapoda</taxon>
        <taxon>Insecta</taxon>
        <taxon>Pterygota</taxon>
        <taxon>Neoptera</taxon>
        <taxon>Paraneoptera</taxon>
        <taxon>Hemiptera</taxon>
        <taxon>Auchenorrhyncha</taxon>
        <taxon>Membracoidea</taxon>
        <taxon>Cicadellidae</taxon>
        <taxon>Cicadellinae</taxon>
        <taxon>Proconiini</taxon>
        <taxon>Cuerna</taxon>
    </lineage>
</organism>